<evidence type="ECO:0000313" key="3">
    <source>
        <dbReference type="EMBL" id="ROO89384.1"/>
    </source>
</evidence>
<dbReference type="RefSeq" id="WP_123668491.1">
    <property type="nucleotide sequence ID" value="NZ_RJKE01000001.1"/>
</dbReference>
<proteinExistence type="predicted"/>
<dbReference type="AlphaFoldDB" id="A0A3N1D774"/>
<dbReference type="OrthoDB" id="9804819at2"/>
<evidence type="ECO:0000256" key="1">
    <source>
        <dbReference type="ARBA" id="ARBA00022741"/>
    </source>
</evidence>
<sequence length="189" mass="19754">MDERANVIEIGGGGTVGPGEVVGVCGPDARGVLELVCGQRPGAPGAVRVEGADPYRDRTVLVGALWAEDGLYGELSLREVTGAWQRWSARPFTSDASTVLALLAPRAAVPYERLPSGDRRLFDLALALLAAPAALVADEPCTDLDPSEADTLWTALRSLELPVLVAARALPDLTGTDRIIPSASFLLAA</sequence>
<keyword evidence="1" id="KW-0547">Nucleotide-binding</keyword>
<name>A0A3N1D774_9ACTN</name>
<dbReference type="GO" id="GO:0005524">
    <property type="term" value="F:ATP binding"/>
    <property type="evidence" value="ECO:0007669"/>
    <property type="project" value="UniProtKB-KW"/>
</dbReference>
<protein>
    <recommendedName>
        <fullName evidence="5">ABC transporter family protein</fullName>
    </recommendedName>
</protein>
<dbReference type="Proteomes" id="UP000272400">
    <property type="component" value="Unassembled WGS sequence"/>
</dbReference>
<dbReference type="PANTHER" id="PTHR43158:SF2">
    <property type="entry name" value="SKFA PEPTIDE EXPORT ATP-BINDING PROTEIN SKFE"/>
    <property type="match status" value="1"/>
</dbReference>
<dbReference type="Gene3D" id="3.40.50.300">
    <property type="entry name" value="P-loop containing nucleotide triphosphate hydrolases"/>
    <property type="match status" value="1"/>
</dbReference>
<evidence type="ECO:0008006" key="5">
    <source>
        <dbReference type="Google" id="ProtNLM"/>
    </source>
</evidence>
<gene>
    <name evidence="3" type="ORF">EDD29_7074</name>
</gene>
<dbReference type="SUPFAM" id="SSF52540">
    <property type="entry name" value="P-loop containing nucleoside triphosphate hydrolases"/>
    <property type="match status" value="1"/>
</dbReference>
<accession>A0A3N1D774</accession>
<keyword evidence="4" id="KW-1185">Reference proteome</keyword>
<evidence type="ECO:0000256" key="2">
    <source>
        <dbReference type="ARBA" id="ARBA00022840"/>
    </source>
</evidence>
<reference evidence="3 4" key="1">
    <citation type="submission" date="2018-11" db="EMBL/GenBank/DDBJ databases">
        <title>Sequencing the genomes of 1000 actinobacteria strains.</title>
        <authorList>
            <person name="Klenk H.-P."/>
        </authorList>
    </citation>
    <scope>NUCLEOTIDE SEQUENCE [LARGE SCALE GENOMIC DNA]</scope>
    <source>
        <strain evidence="3 4">DSM 44254</strain>
    </source>
</reference>
<evidence type="ECO:0000313" key="4">
    <source>
        <dbReference type="Proteomes" id="UP000272400"/>
    </source>
</evidence>
<dbReference type="EMBL" id="RJKE01000001">
    <property type="protein sequence ID" value="ROO89384.1"/>
    <property type="molecule type" value="Genomic_DNA"/>
</dbReference>
<organism evidence="3 4">
    <name type="scientific">Actinocorallia herbida</name>
    <dbReference type="NCBI Taxonomy" id="58109"/>
    <lineage>
        <taxon>Bacteria</taxon>
        <taxon>Bacillati</taxon>
        <taxon>Actinomycetota</taxon>
        <taxon>Actinomycetes</taxon>
        <taxon>Streptosporangiales</taxon>
        <taxon>Thermomonosporaceae</taxon>
        <taxon>Actinocorallia</taxon>
    </lineage>
</organism>
<keyword evidence="2" id="KW-0067">ATP-binding</keyword>
<comment type="caution">
    <text evidence="3">The sequence shown here is derived from an EMBL/GenBank/DDBJ whole genome shotgun (WGS) entry which is preliminary data.</text>
</comment>
<dbReference type="PANTHER" id="PTHR43158">
    <property type="entry name" value="SKFA PEPTIDE EXPORT ATP-BINDING PROTEIN SKFE"/>
    <property type="match status" value="1"/>
</dbReference>
<dbReference type="InterPro" id="IPR027417">
    <property type="entry name" value="P-loop_NTPase"/>
</dbReference>